<dbReference type="EMBL" id="MHLU01000165">
    <property type="protein sequence ID" value="OGZ16719.1"/>
    <property type="molecule type" value="Genomic_DNA"/>
</dbReference>
<accession>A0A1G2DSW8</accession>
<dbReference type="InterPro" id="IPR027417">
    <property type="entry name" value="P-loop_NTPase"/>
</dbReference>
<dbReference type="Gene3D" id="3.40.50.300">
    <property type="entry name" value="P-loop containing nucleotide triphosphate hydrolases"/>
    <property type="match status" value="1"/>
</dbReference>
<evidence type="ECO:0000313" key="3">
    <source>
        <dbReference type="Proteomes" id="UP000178106"/>
    </source>
</evidence>
<dbReference type="InterPro" id="IPR003593">
    <property type="entry name" value="AAA+_ATPase"/>
</dbReference>
<name>A0A1G2DSW8_9BACT</name>
<dbReference type="PANTHER" id="PTHR35894:SF1">
    <property type="entry name" value="PHOSPHORIBULOKINASE _ URIDINE KINASE FAMILY"/>
    <property type="match status" value="1"/>
</dbReference>
<dbReference type="SMART" id="SM00382">
    <property type="entry name" value="AAA"/>
    <property type="match status" value="1"/>
</dbReference>
<dbReference type="Pfam" id="PF13401">
    <property type="entry name" value="AAA_22"/>
    <property type="match status" value="1"/>
</dbReference>
<evidence type="ECO:0000313" key="2">
    <source>
        <dbReference type="EMBL" id="OGZ16719.1"/>
    </source>
</evidence>
<protein>
    <submittedName>
        <fullName evidence="2">AAA family ATPase</fullName>
    </submittedName>
</protein>
<dbReference type="Proteomes" id="UP000178106">
    <property type="component" value="Unassembled WGS sequence"/>
</dbReference>
<evidence type="ECO:0000259" key="1">
    <source>
        <dbReference type="SMART" id="SM00382"/>
    </source>
</evidence>
<feature type="domain" description="AAA+ ATPase" evidence="1">
    <location>
        <begin position="45"/>
        <end position="199"/>
    </location>
</feature>
<proteinExistence type="predicted"/>
<dbReference type="AlphaFoldDB" id="A0A1G2DSW8"/>
<dbReference type="InterPro" id="IPR052026">
    <property type="entry name" value="ExeA_AAA_ATPase_DNA-bind"/>
</dbReference>
<dbReference type="InterPro" id="IPR049945">
    <property type="entry name" value="AAA_22"/>
</dbReference>
<reference evidence="2 3" key="1">
    <citation type="journal article" date="2016" name="Nat. Commun.">
        <title>Thousands of microbial genomes shed light on interconnected biogeochemical processes in an aquifer system.</title>
        <authorList>
            <person name="Anantharaman K."/>
            <person name="Brown C.T."/>
            <person name="Hug L.A."/>
            <person name="Sharon I."/>
            <person name="Castelle C.J."/>
            <person name="Probst A.J."/>
            <person name="Thomas B.C."/>
            <person name="Singh A."/>
            <person name="Wilkins M.J."/>
            <person name="Karaoz U."/>
            <person name="Brodie E.L."/>
            <person name="Williams K.H."/>
            <person name="Hubbard S.S."/>
            <person name="Banfield J.F."/>
        </authorList>
    </citation>
    <scope>NUCLEOTIDE SEQUENCE [LARGE SCALE GENOMIC DNA]</scope>
</reference>
<sequence length="271" mass="29657">MSANSYQAFFGLKRQPFTADLDRKLILETPDLLAATDRLDYAVSLGAIALMTGEVGSGKSTAIRWASGRLHPSSHRVLWITATSGSILEFYRQLLAELDINTASSSRAVLTRLIKSQIIDLASSKKIRPVLIIDEASLLRLDVFAELHTITQFEGDSKPWLPIILVGQNNLADNLLYRTAIPLASRIVARYHFTATNREGMEKYLLHHLKIVGLNHSPFDATAITAIHQGAGGLFRKANHLARGALIAAASEKTQSVTADHVRLAASELLL</sequence>
<organism evidence="2 3">
    <name type="scientific">Candidatus Lloydbacteria bacterium RIFOXYC12_FULL_46_25</name>
    <dbReference type="NCBI Taxonomy" id="1798670"/>
    <lineage>
        <taxon>Bacteria</taxon>
        <taxon>Candidatus Lloydiibacteriota</taxon>
    </lineage>
</organism>
<gene>
    <name evidence="2" type="ORF">A2494_02530</name>
</gene>
<comment type="caution">
    <text evidence="2">The sequence shown here is derived from an EMBL/GenBank/DDBJ whole genome shotgun (WGS) entry which is preliminary data.</text>
</comment>
<dbReference type="SUPFAM" id="SSF52540">
    <property type="entry name" value="P-loop containing nucleoside triphosphate hydrolases"/>
    <property type="match status" value="1"/>
</dbReference>
<dbReference type="PANTHER" id="PTHR35894">
    <property type="entry name" value="GENERAL SECRETION PATHWAY PROTEIN A-RELATED"/>
    <property type="match status" value="1"/>
</dbReference>
<dbReference type="GO" id="GO:0016887">
    <property type="term" value="F:ATP hydrolysis activity"/>
    <property type="evidence" value="ECO:0007669"/>
    <property type="project" value="InterPro"/>
</dbReference>